<gene>
    <name evidence="7" type="ORF">A0U92_06955</name>
</gene>
<feature type="chain" id="PRO_5012752977" description="Transglycosylase SLT domain-containing protein" evidence="5">
    <location>
        <begin position="26"/>
        <end position="655"/>
    </location>
</feature>
<dbReference type="STRING" id="435.A0U92_06955"/>
<evidence type="ECO:0000256" key="5">
    <source>
        <dbReference type="SAM" id="SignalP"/>
    </source>
</evidence>
<dbReference type="OrthoDB" id="9815002at2"/>
<dbReference type="GO" id="GO:0042597">
    <property type="term" value="C:periplasmic space"/>
    <property type="evidence" value="ECO:0007669"/>
    <property type="project" value="InterPro"/>
</dbReference>
<dbReference type="Proteomes" id="UP000188937">
    <property type="component" value="Chromosome"/>
</dbReference>
<proteinExistence type="inferred from homology"/>
<dbReference type="Pfam" id="PF01464">
    <property type="entry name" value="SLT"/>
    <property type="match status" value="1"/>
</dbReference>
<dbReference type="GO" id="GO:0004553">
    <property type="term" value="F:hydrolase activity, hydrolyzing O-glycosyl compounds"/>
    <property type="evidence" value="ECO:0007669"/>
    <property type="project" value="InterPro"/>
</dbReference>
<name>A0A1U9KFH6_ACEAC</name>
<dbReference type="GO" id="GO:0008933">
    <property type="term" value="F:peptidoglycan lytic transglycosylase activity"/>
    <property type="evidence" value="ECO:0007669"/>
    <property type="project" value="InterPro"/>
</dbReference>
<dbReference type="Gene3D" id="1.10.530.10">
    <property type="match status" value="1"/>
</dbReference>
<dbReference type="PROSITE" id="PS51257">
    <property type="entry name" value="PROKAR_LIPOPROTEIN"/>
    <property type="match status" value="1"/>
</dbReference>
<evidence type="ECO:0000256" key="3">
    <source>
        <dbReference type="ARBA" id="ARBA00022729"/>
    </source>
</evidence>
<evidence type="ECO:0000256" key="4">
    <source>
        <dbReference type="SAM" id="MobiDB-lite"/>
    </source>
</evidence>
<dbReference type="Gene3D" id="1.25.20.10">
    <property type="entry name" value="Bacterial muramidases"/>
    <property type="match status" value="1"/>
</dbReference>
<dbReference type="SUPFAM" id="SSF53955">
    <property type="entry name" value="Lysozyme-like"/>
    <property type="match status" value="1"/>
</dbReference>
<comment type="similarity">
    <text evidence="1">Belongs to the transglycosylase Slt family.</text>
</comment>
<feature type="domain" description="Transglycosylase SLT" evidence="6">
    <location>
        <begin position="517"/>
        <end position="613"/>
    </location>
</feature>
<feature type="region of interest" description="Disordered" evidence="4">
    <location>
        <begin position="26"/>
        <end position="45"/>
    </location>
</feature>
<comment type="similarity">
    <text evidence="2">Belongs to the virb1 family.</text>
</comment>
<evidence type="ECO:0000256" key="1">
    <source>
        <dbReference type="ARBA" id="ARBA00007734"/>
    </source>
</evidence>
<dbReference type="InterPro" id="IPR023346">
    <property type="entry name" value="Lysozyme-like_dom_sf"/>
</dbReference>
<dbReference type="AlphaFoldDB" id="A0A1U9KFH6"/>
<evidence type="ECO:0000313" key="7">
    <source>
        <dbReference type="EMBL" id="AQS84561.1"/>
    </source>
</evidence>
<protein>
    <recommendedName>
        <fullName evidence="6">Transglycosylase SLT domain-containing protein</fullName>
    </recommendedName>
</protein>
<dbReference type="PANTHER" id="PTHR37423:SF2">
    <property type="entry name" value="MEMBRANE-BOUND LYTIC MUREIN TRANSGLYCOSYLASE C"/>
    <property type="match status" value="1"/>
</dbReference>
<dbReference type="InterPro" id="IPR008258">
    <property type="entry name" value="Transglycosylase_SLT_dom_1"/>
</dbReference>
<evidence type="ECO:0000256" key="2">
    <source>
        <dbReference type="ARBA" id="ARBA00009387"/>
    </source>
</evidence>
<dbReference type="SUPFAM" id="SSF48435">
    <property type="entry name" value="Bacterial muramidases"/>
    <property type="match status" value="1"/>
</dbReference>
<dbReference type="PANTHER" id="PTHR37423">
    <property type="entry name" value="SOLUBLE LYTIC MUREIN TRANSGLYCOSYLASE-RELATED"/>
    <property type="match status" value="1"/>
</dbReference>
<sequence length="655" mass="71377">MNRFRQLLPVSLIVLLSACSTSPHALSQTSGTPGPWPSEQQTAGTGQVDTVAGRLTTWLQLVASYDAAIPARTYADFLATRPVWPRWSVIQAHYERALTAEPDNAIAADLCRTQTPRSGSALDRCAQAMGGSASLRTAGIAAWRDGNDTRQDASTLQSLFGSALTPADSWVRFEREERHGQIQAAAQTIASLDSDHTALASARLALRRNDAAAEALLAQVPPALANDATLFLDHAHWLEKNSRTDEALALWRASGFRTEENTAPDARGRFWTERDRLARDLIDQNRSADALLLADDTRQTSDRNRADALFLSGWIALRALHDPAAAEPHFRKLTETPSILSRARGFYWLGQARAQAGDMTSARANWRLAAEAPETFYGQMAVAKLAGAGNTLLAPAEIPEALVTALRQWRTASAGNEHAATAIVTRLDGSELARAAQILVSWNDATHARDFLTLLLAQDNDPQDREAIAALATRLGLPDIGVAVARKASKDGVSLPDYGWPKPFQPPALDLPYGFSLALMRQESNFNPDAVSSSNAIGLMQLLPATARETAHQMGEGSVTIPALHQPELNMQLGTAYLSRVYNRLGNVVEYAAAGYNAGPHRVSQWLETRGDPARTGADQDAFIDWIEQIPLEEPRNYVQRVWESIAVYATQRKH</sequence>
<dbReference type="GO" id="GO:0016020">
    <property type="term" value="C:membrane"/>
    <property type="evidence" value="ECO:0007669"/>
    <property type="project" value="InterPro"/>
</dbReference>
<keyword evidence="3 5" id="KW-0732">Signal</keyword>
<accession>A0A1U9KFH6</accession>
<evidence type="ECO:0000259" key="6">
    <source>
        <dbReference type="Pfam" id="PF01464"/>
    </source>
</evidence>
<dbReference type="PROSITE" id="PS00922">
    <property type="entry name" value="TRANSGLYCOSYLASE"/>
    <property type="match status" value="1"/>
</dbReference>
<dbReference type="InterPro" id="IPR000189">
    <property type="entry name" value="Transglyc_AS"/>
</dbReference>
<dbReference type="KEGG" id="aace:A0U92_06955"/>
<keyword evidence="8" id="KW-1185">Reference proteome</keyword>
<dbReference type="CDD" id="cd13401">
    <property type="entry name" value="Slt70-like"/>
    <property type="match status" value="1"/>
</dbReference>
<dbReference type="EMBL" id="CP014692">
    <property type="protein sequence ID" value="AQS84561.1"/>
    <property type="molecule type" value="Genomic_DNA"/>
</dbReference>
<dbReference type="GO" id="GO:0000270">
    <property type="term" value="P:peptidoglycan metabolic process"/>
    <property type="evidence" value="ECO:0007669"/>
    <property type="project" value="InterPro"/>
</dbReference>
<dbReference type="InterPro" id="IPR008939">
    <property type="entry name" value="Lytic_TGlycosylase_superhlx_U"/>
</dbReference>
<organism evidence="7 8">
    <name type="scientific">Acetobacter aceti</name>
    <dbReference type="NCBI Taxonomy" id="435"/>
    <lineage>
        <taxon>Bacteria</taxon>
        <taxon>Pseudomonadati</taxon>
        <taxon>Pseudomonadota</taxon>
        <taxon>Alphaproteobacteria</taxon>
        <taxon>Acetobacterales</taxon>
        <taxon>Acetobacteraceae</taxon>
        <taxon>Acetobacter</taxon>
        <taxon>Acetobacter subgen. Acetobacter</taxon>
    </lineage>
</organism>
<feature type="signal peptide" evidence="5">
    <location>
        <begin position="1"/>
        <end position="25"/>
    </location>
</feature>
<dbReference type="RefSeq" id="WP_077812604.1">
    <property type="nucleotide sequence ID" value="NZ_CP014692.1"/>
</dbReference>
<evidence type="ECO:0000313" key="8">
    <source>
        <dbReference type="Proteomes" id="UP000188937"/>
    </source>
</evidence>
<reference evidence="7 8" key="1">
    <citation type="submission" date="2016-03" db="EMBL/GenBank/DDBJ databases">
        <title>Acetic acid bacteria sequencing.</title>
        <authorList>
            <person name="Brandt J."/>
            <person name="Jakob F."/>
            <person name="Vogel R.F."/>
        </authorList>
    </citation>
    <scope>NUCLEOTIDE SEQUENCE [LARGE SCALE GENOMIC DNA]</scope>
    <source>
        <strain evidence="7 8">TMW2.1153</strain>
    </source>
</reference>